<keyword evidence="2" id="KW-1185">Reference proteome</keyword>
<comment type="caution">
    <text evidence="1">The sequence shown here is derived from an EMBL/GenBank/DDBJ whole genome shotgun (WGS) entry which is preliminary data.</text>
</comment>
<evidence type="ECO:0000313" key="2">
    <source>
        <dbReference type="Proteomes" id="UP001163046"/>
    </source>
</evidence>
<proteinExistence type="predicted"/>
<sequence length="87" mass="9907">MSWYSYCPVVLLAVRVDGKCGNQIDTKFAVCLESENKNCPANYLKLKTEDGTCRIDEVCCFVRPKIDLKVRRALNKRTDTCTLPCKI</sequence>
<reference evidence="1" key="1">
    <citation type="submission" date="2023-01" db="EMBL/GenBank/DDBJ databases">
        <title>Genome assembly of the deep-sea coral Lophelia pertusa.</title>
        <authorList>
            <person name="Herrera S."/>
            <person name="Cordes E."/>
        </authorList>
    </citation>
    <scope>NUCLEOTIDE SEQUENCE</scope>
    <source>
        <strain evidence="1">USNM1676648</strain>
        <tissue evidence="1">Polyp</tissue>
    </source>
</reference>
<gene>
    <name evidence="1" type="ORF">OS493_023008</name>
</gene>
<accession>A0A9W9ZD40</accession>
<evidence type="ECO:0000313" key="1">
    <source>
        <dbReference type="EMBL" id="KAJ7378473.1"/>
    </source>
</evidence>
<dbReference type="AlphaFoldDB" id="A0A9W9ZD40"/>
<protein>
    <submittedName>
        <fullName evidence="1">Uncharacterized protein</fullName>
    </submittedName>
</protein>
<organism evidence="1 2">
    <name type="scientific">Desmophyllum pertusum</name>
    <dbReference type="NCBI Taxonomy" id="174260"/>
    <lineage>
        <taxon>Eukaryota</taxon>
        <taxon>Metazoa</taxon>
        <taxon>Cnidaria</taxon>
        <taxon>Anthozoa</taxon>
        <taxon>Hexacorallia</taxon>
        <taxon>Scleractinia</taxon>
        <taxon>Caryophylliina</taxon>
        <taxon>Caryophylliidae</taxon>
        <taxon>Desmophyllum</taxon>
    </lineage>
</organism>
<dbReference type="EMBL" id="MU826366">
    <property type="protein sequence ID" value="KAJ7378473.1"/>
    <property type="molecule type" value="Genomic_DNA"/>
</dbReference>
<dbReference type="Proteomes" id="UP001163046">
    <property type="component" value="Unassembled WGS sequence"/>
</dbReference>
<name>A0A9W9ZD40_9CNID</name>